<dbReference type="SUPFAM" id="SSF56784">
    <property type="entry name" value="HAD-like"/>
    <property type="match status" value="1"/>
</dbReference>
<dbReference type="GO" id="GO:0006281">
    <property type="term" value="P:DNA repair"/>
    <property type="evidence" value="ECO:0007669"/>
    <property type="project" value="TreeGrafter"/>
</dbReference>
<dbReference type="InterPro" id="IPR041492">
    <property type="entry name" value="HAD_2"/>
</dbReference>
<dbReference type="InterPro" id="IPR023214">
    <property type="entry name" value="HAD_sf"/>
</dbReference>
<dbReference type="GO" id="GO:0008967">
    <property type="term" value="F:phosphoglycolate phosphatase activity"/>
    <property type="evidence" value="ECO:0007669"/>
    <property type="project" value="TreeGrafter"/>
</dbReference>
<dbReference type="EMBL" id="JNVM01000001">
    <property type="protein sequence ID" value="KEQ27885.1"/>
    <property type="molecule type" value="Genomic_DNA"/>
</dbReference>
<accession>A0A081PB12</accession>
<dbReference type="RefSeq" id="WP_036675055.1">
    <property type="nucleotide sequence ID" value="NZ_JNVM01000001.1"/>
</dbReference>
<sequence length="208" mass="23533">MYPCLLFDVDGTLLDTEQAILSSLSDLLRERNIPFEPEDLAFVLGIPSVRSLPRFGIQDIEEAANRWNRLMERHDYQIRVFEGIEPMLRRVKELGLRTGIVTSKTRTEYIKDFARFDLHPYFDVVVCADDTARHKPHPEPILTALKRLEAEPKDTMYIGDSIYDMQCAAGAGVASGLALWGAYDAGIAANYRLRHPKDILTILEAALP</sequence>
<dbReference type="PRINTS" id="PR00413">
    <property type="entry name" value="HADHALOGNASE"/>
</dbReference>
<dbReference type="InterPro" id="IPR050155">
    <property type="entry name" value="HAD-like_hydrolase_sf"/>
</dbReference>
<organism evidence="1 2">
    <name type="scientific">Paenibacillus tyrfis</name>
    <dbReference type="NCBI Taxonomy" id="1501230"/>
    <lineage>
        <taxon>Bacteria</taxon>
        <taxon>Bacillati</taxon>
        <taxon>Bacillota</taxon>
        <taxon>Bacilli</taxon>
        <taxon>Bacillales</taxon>
        <taxon>Paenibacillaceae</taxon>
        <taxon>Paenibacillus</taxon>
    </lineage>
</organism>
<keyword evidence="2" id="KW-1185">Reference proteome</keyword>
<dbReference type="OrthoDB" id="9807630at2"/>
<proteinExistence type="predicted"/>
<dbReference type="InterPro" id="IPR036412">
    <property type="entry name" value="HAD-like_sf"/>
</dbReference>
<dbReference type="AlphaFoldDB" id="A0A081PB12"/>
<dbReference type="SFLD" id="SFLDS00003">
    <property type="entry name" value="Haloacid_Dehalogenase"/>
    <property type="match status" value="1"/>
</dbReference>
<evidence type="ECO:0008006" key="3">
    <source>
        <dbReference type="Google" id="ProtNLM"/>
    </source>
</evidence>
<name>A0A081PB12_9BACL</name>
<dbReference type="Gene3D" id="3.40.50.1000">
    <property type="entry name" value="HAD superfamily/HAD-like"/>
    <property type="match status" value="1"/>
</dbReference>
<dbReference type="PANTHER" id="PTHR43434">
    <property type="entry name" value="PHOSPHOGLYCOLATE PHOSPHATASE"/>
    <property type="match status" value="1"/>
</dbReference>
<gene>
    <name evidence="1" type="ORF">ET33_00200</name>
</gene>
<dbReference type="eggNOG" id="COG0546">
    <property type="taxonomic scope" value="Bacteria"/>
</dbReference>
<dbReference type="InterPro" id="IPR023198">
    <property type="entry name" value="PGP-like_dom2"/>
</dbReference>
<dbReference type="InterPro" id="IPR006439">
    <property type="entry name" value="HAD-SF_hydro_IA"/>
</dbReference>
<dbReference type="GO" id="GO:0005829">
    <property type="term" value="C:cytosol"/>
    <property type="evidence" value="ECO:0007669"/>
    <property type="project" value="TreeGrafter"/>
</dbReference>
<dbReference type="SFLD" id="SFLDG01135">
    <property type="entry name" value="C1.5.6:_HAD__Beta-PGM__Phospha"/>
    <property type="match status" value="1"/>
</dbReference>
<reference evidence="1 2" key="1">
    <citation type="submission" date="2014-06" db="EMBL/GenBank/DDBJ databases">
        <title>Draft genome sequence of Paenibacillus sp. MSt1.</title>
        <authorList>
            <person name="Aw Y.K."/>
            <person name="Ong K.S."/>
            <person name="Gan H.M."/>
            <person name="Lee S.M."/>
        </authorList>
    </citation>
    <scope>NUCLEOTIDE SEQUENCE [LARGE SCALE GENOMIC DNA]</scope>
    <source>
        <strain evidence="1 2">MSt1</strain>
    </source>
</reference>
<dbReference type="SFLD" id="SFLDG01129">
    <property type="entry name" value="C1.5:_HAD__Beta-PGM__Phosphata"/>
    <property type="match status" value="1"/>
</dbReference>
<dbReference type="Gene3D" id="1.10.150.240">
    <property type="entry name" value="Putative phosphatase, domain 2"/>
    <property type="match status" value="1"/>
</dbReference>
<dbReference type="Pfam" id="PF13419">
    <property type="entry name" value="HAD_2"/>
    <property type="match status" value="1"/>
</dbReference>
<evidence type="ECO:0000313" key="2">
    <source>
        <dbReference type="Proteomes" id="UP000028123"/>
    </source>
</evidence>
<protein>
    <recommendedName>
        <fullName evidence="3">HAD family hydrolase</fullName>
    </recommendedName>
</protein>
<dbReference type="Proteomes" id="UP000028123">
    <property type="component" value="Unassembled WGS sequence"/>
</dbReference>
<comment type="caution">
    <text evidence="1">The sequence shown here is derived from an EMBL/GenBank/DDBJ whole genome shotgun (WGS) entry which is preliminary data.</text>
</comment>
<evidence type="ECO:0000313" key="1">
    <source>
        <dbReference type="EMBL" id="KEQ27885.1"/>
    </source>
</evidence>
<dbReference type="PANTHER" id="PTHR43434:SF26">
    <property type="entry name" value="PYROPHOSPHATASE PPAX"/>
    <property type="match status" value="1"/>
</dbReference>
<dbReference type="NCBIfam" id="TIGR01549">
    <property type="entry name" value="HAD-SF-IA-v1"/>
    <property type="match status" value="1"/>
</dbReference>